<dbReference type="EMBL" id="LSSK01000213">
    <property type="protein sequence ID" value="OMH84322.1"/>
    <property type="molecule type" value="Genomic_DNA"/>
</dbReference>
<dbReference type="GO" id="GO:0019211">
    <property type="term" value="F:phosphatase activator activity"/>
    <property type="evidence" value="ECO:0007669"/>
    <property type="project" value="InterPro"/>
</dbReference>
<dbReference type="InterPro" id="IPR004327">
    <property type="entry name" value="Phstyr_phstse_ac"/>
</dbReference>
<organism evidence="2 3">
    <name type="scientific">Zancudomyces culisetae</name>
    <name type="common">Gut fungus</name>
    <name type="synonym">Smittium culisetae</name>
    <dbReference type="NCBI Taxonomy" id="1213189"/>
    <lineage>
        <taxon>Eukaryota</taxon>
        <taxon>Fungi</taxon>
        <taxon>Fungi incertae sedis</taxon>
        <taxon>Zoopagomycota</taxon>
        <taxon>Kickxellomycotina</taxon>
        <taxon>Harpellomycetes</taxon>
        <taxon>Harpellales</taxon>
        <taxon>Legeriomycetaceae</taxon>
        <taxon>Zancudomyces</taxon>
    </lineage>
</organism>
<proteinExistence type="predicted"/>
<accession>A0A1R1PTV3</accession>
<keyword evidence="3" id="KW-1185">Reference proteome</keyword>
<feature type="region of interest" description="Disordered" evidence="1">
    <location>
        <begin position="1"/>
        <end position="22"/>
    </location>
</feature>
<comment type="caution">
    <text evidence="2">The sequence shown here is derived from an EMBL/GenBank/DDBJ whole genome shotgun (WGS) entry which is preliminary data.</text>
</comment>
<dbReference type="OrthoDB" id="16120at2759"/>
<sequence>MEQSTEHPKSVTKNGYSGLHSAEAPAVKDVINTVEDSNIPRRKILTKEDLDEFQKSKTFEELVGFIKKLNESVVGQKNPAEGELISKVTLLVVKTNRAKKKNNQVGINARKD</sequence>
<dbReference type="AlphaFoldDB" id="A0A1R1PTV3"/>
<dbReference type="InterPro" id="IPR037218">
    <property type="entry name" value="PTPA_sf"/>
</dbReference>
<dbReference type="Pfam" id="PF03095">
    <property type="entry name" value="PTPA"/>
    <property type="match status" value="1"/>
</dbReference>
<gene>
    <name evidence="2" type="ORF">AX774_g2153</name>
</gene>
<protein>
    <submittedName>
        <fullName evidence="2">Uncharacterized protein</fullName>
    </submittedName>
</protein>
<dbReference type="SUPFAM" id="SSF140984">
    <property type="entry name" value="PTPA-like"/>
    <property type="match status" value="1"/>
</dbReference>
<evidence type="ECO:0000256" key="1">
    <source>
        <dbReference type="SAM" id="MobiDB-lite"/>
    </source>
</evidence>
<reference evidence="3" key="1">
    <citation type="submission" date="2017-01" db="EMBL/GenBank/DDBJ databases">
        <authorList>
            <person name="Wang Y."/>
            <person name="White M."/>
            <person name="Kvist S."/>
            <person name="Moncalvo J.-M."/>
        </authorList>
    </citation>
    <scope>NUCLEOTIDE SEQUENCE [LARGE SCALE GENOMIC DNA]</scope>
    <source>
        <strain evidence="3">COL-18-3</strain>
    </source>
</reference>
<evidence type="ECO:0000313" key="3">
    <source>
        <dbReference type="Proteomes" id="UP000188320"/>
    </source>
</evidence>
<evidence type="ECO:0000313" key="2">
    <source>
        <dbReference type="EMBL" id="OMH84322.1"/>
    </source>
</evidence>
<dbReference type="Proteomes" id="UP000188320">
    <property type="component" value="Unassembled WGS sequence"/>
</dbReference>
<name>A0A1R1PTV3_ZANCU</name>